<dbReference type="Proteomes" id="UP000800035">
    <property type="component" value="Unassembled WGS sequence"/>
</dbReference>
<evidence type="ECO:0000313" key="2">
    <source>
        <dbReference type="EMBL" id="KAF1954188.1"/>
    </source>
</evidence>
<dbReference type="OrthoDB" id="10537204at2759"/>
<dbReference type="EMBL" id="ML977000">
    <property type="protein sequence ID" value="KAF1954188.1"/>
    <property type="molecule type" value="Genomic_DNA"/>
</dbReference>
<accession>A0A6A5TP35</accession>
<organism evidence="2 3">
    <name type="scientific">Byssothecium circinans</name>
    <dbReference type="NCBI Taxonomy" id="147558"/>
    <lineage>
        <taxon>Eukaryota</taxon>
        <taxon>Fungi</taxon>
        <taxon>Dikarya</taxon>
        <taxon>Ascomycota</taxon>
        <taxon>Pezizomycotina</taxon>
        <taxon>Dothideomycetes</taxon>
        <taxon>Pleosporomycetidae</taxon>
        <taxon>Pleosporales</taxon>
        <taxon>Massarineae</taxon>
        <taxon>Massarinaceae</taxon>
        <taxon>Byssothecium</taxon>
    </lineage>
</organism>
<dbReference type="AlphaFoldDB" id="A0A6A5TP35"/>
<sequence length="226" mass="25944">MPLQTHSSRLLHRFRPTRSPRETSVRTPTPPNKDTAPDNEPVMPAIQLSDIEYIAHLSAFLNSYDGRLESRLSPLIYACFCASFEGDNDKVTELRDAIREDFHGAEQVYKAFCARYGKKISEEVQDIVESMRGLGERREFPHLAEMWGAFVKTMAMKRLREFVGEEEGMVGREEVRRGSELFLSATDPGSGSRDEELVVQRELFGGEERRMWWGLLLIKIMNRGED</sequence>
<reference evidence="2" key="1">
    <citation type="journal article" date="2020" name="Stud. Mycol.">
        <title>101 Dothideomycetes genomes: a test case for predicting lifestyles and emergence of pathogens.</title>
        <authorList>
            <person name="Haridas S."/>
            <person name="Albert R."/>
            <person name="Binder M."/>
            <person name="Bloem J."/>
            <person name="Labutti K."/>
            <person name="Salamov A."/>
            <person name="Andreopoulos B."/>
            <person name="Baker S."/>
            <person name="Barry K."/>
            <person name="Bills G."/>
            <person name="Bluhm B."/>
            <person name="Cannon C."/>
            <person name="Castanera R."/>
            <person name="Culley D."/>
            <person name="Daum C."/>
            <person name="Ezra D."/>
            <person name="Gonzalez J."/>
            <person name="Henrissat B."/>
            <person name="Kuo A."/>
            <person name="Liang C."/>
            <person name="Lipzen A."/>
            <person name="Lutzoni F."/>
            <person name="Magnuson J."/>
            <person name="Mondo S."/>
            <person name="Nolan M."/>
            <person name="Ohm R."/>
            <person name="Pangilinan J."/>
            <person name="Park H.-J."/>
            <person name="Ramirez L."/>
            <person name="Alfaro M."/>
            <person name="Sun H."/>
            <person name="Tritt A."/>
            <person name="Yoshinaga Y."/>
            <person name="Zwiers L.-H."/>
            <person name="Turgeon B."/>
            <person name="Goodwin S."/>
            <person name="Spatafora J."/>
            <person name="Crous P."/>
            <person name="Grigoriev I."/>
        </authorList>
    </citation>
    <scope>NUCLEOTIDE SEQUENCE</scope>
    <source>
        <strain evidence="2">CBS 675.92</strain>
    </source>
</reference>
<feature type="compositionally biased region" description="Basic residues" evidence="1">
    <location>
        <begin position="9"/>
        <end position="18"/>
    </location>
</feature>
<feature type="region of interest" description="Disordered" evidence="1">
    <location>
        <begin position="1"/>
        <end position="41"/>
    </location>
</feature>
<evidence type="ECO:0000313" key="3">
    <source>
        <dbReference type="Proteomes" id="UP000800035"/>
    </source>
</evidence>
<proteinExistence type="predicted"/>
<keyword evidence="3" id="KW-1185">Reference proteome</keyword>
<name>A0A6A5TP35_9PLEO</name>
<protein>
    <submittedName>
        <fullName evidence="2">Uncharacterized protein</fullName>
    </submittedName>
</protein>
<gene>
    <name evidence="2" type="ORF">CC80DRAFT_129746</name>
</gene>
<evidence type="ECO:0000256" key="1">
    <source>
        <dbReference type="SAM" id="MobiDB-lite"/>
    </source>
</evidence>